<protein>
    <recommendedName>
        <fullName evidence="3">Pilus assembly protein CpaE</fullName>
    </recommendedName>
</protein>
<sequence length="414" mass="45431">MNVLFAMRDFNGAAMEALQPLRLTGNHLAAVKTQEQFFEAIDQPFDVIAVHTGLFHDMYPWEWLHALHRKQPAARISLALDDAVYDSFLLEFIVRQAAYYGFAVIDVGYSVEAVLAQWLAFASDAPLESSRAAVEPAGSGGQVVAVWAAASKDGATTVAVNTALALAAGSKLKIGLIDANLRNPEIRSSLNLAGAGPNHFRLRSKLQTHSLRPEELVAACTTYRNMPRLHIMSGSPRRDTASDMTPEMISHLLDVSRQSFDVTIIDLNAYPDNAATVCAVRGADQRWLVCQNNYASYKTSWGEWYECYWKYCGLRPSDMSLILNRTSAGEKPERIAEQLRMPLRASIPNVEGGLGVRSVHEGVPLYFQDQAATFVEAIGQLAATVAGDRVIEANETAALQRKSGWLSRLTGLFA</sequence>
<name>A0A916NQP5_9BACL</name>
<dbReference type="RefSeq" id="WP_218092771.1">
    <property type="nucleotide sequence ID" value="NZ_CAJVAS010000011.1"/>
</dbReference>
<accession>A0A916NQP5</accession>
<comment type="caution">
    <text evidence="1">The sequence shown here is derived from an EMBL/GenBank/DDBJ whole genome shotgun (WGS) entry which is preliminary data.</text>
</comment>
<dbReference type="EMBL" id="CAJVAS010000011">
    <property type="protein sequence ID" value="CAG7628410.1"/>
    <property type="molecule type" value="Genomic_DNA"/>
</dbReference>
<organism evidence="1 2">
    <name type="scientific">Paenibacillus solanacearum</name>
    <dbReference type="NCBI Taxonomy" id="2048548"/>
    <lineage>
        <taxon>Bacteria</taxon>
        <taxon>Bacillati</taxon>
        <taxon>Bacillota</taxon>
        <taxon>Bacilli</taxon>
        <taxon>Bacillales</taxon>
        <taxon>Paenibacillaceae</taxon>
        <taxon>Paenibacillus</taxon>
    </lineage>
</organism>
<evidence type="ECO:0000313" key="2">
    <source>
        <dbReference type="Proteomes" id="UP000693672"/>
    </source>
</evidence>
<reference evidence="1" key="1">
    <citation type="submission" date="2021-06" db="EMBL/GenBank/DDBJ databases">
        <authorList>
            <person name="Criscuolo A."/>
        </authorList>
    </citation>
    <scope>NUCLEOTIDE SEQUENCE</scope>
    <source>
        <strain evidence="1">CIP111600</strain>
    </source>
</reference>
<evidence type="ECO:0000313" key="1">
    <source>
        <dbReference type="EMBL" id="CAG7628410.1"/>
    </source>
</evidence>
<proteinExistence type="predicted"/>
<dbReference type="Proteomes" id="UP000693672">
    <property type="component" value="Unassembled WGS sequence"/>
</dbReference>
<gene>
    <name evidence="1" type="ORF">PAESOLCIP111_03016</name>
</gene>
<dbReference type="AlphaFoldDB" id="A0A916NQP5"/>
<evidence type="ECO:0008006" key="3">
    <source>
        <dbReference type="Google" id="ProtNLM"/>
    </source>
</evidence>
<keyword evidence="2" id="KW-1185">Reference proteome</keyword>